<dbReference type="Proteomes" id="UP000789920">
    <property type="component" value="Unassembled WGS sequence"/>
</dbReference>
<comment type="caution">
    <text evidence="1">The sequence shown here is derived from an EMBL/GenBank/DDBJ whole genome shotgun (WGS) entry which is preliminary data.</text>
</comment>
<evidence type="ECO:0000313" key="2">
    <source>
        <dbReference type="Proteomes" id="UP000789920"/>
    </source>
</evidence>
<accession>A0ACA9LDV5</accession>
<keyword evidence="2" id="KW-1185">Reference proteome</keyword>
<gene>
    <name evidence="1" type="ORF">RPERSI_LOCUS2716</name>
</gene>
<proteinExistence type="predicted"/>
<protein>
    <submittedName>
        <fullName evidence="1">1000_t:CDS:1</fullName>
    </submittedName>
</protein>
<sequence>MKSDHMLSDNTNRHARLAKKIREQFHDEIQNQVGSGTFNYDTLKRFSIDQMAKSEVNDADREKQVPNDDQW</sequence>
<organism evidence="1 2">
    <name type="scientific">Racocetra persica</name>
    <dbReference type="NCBI Taxonomy" id="160502"/>
    <lineage>
        <taxon>Eukaryota</taxon>
        <taxon>Fungi</taxon>
        <taxon>Fungi incertae sedis</taxon>
        <taxon>Mucoromycota</taxon>
        <taxon>Glomeromycotina</taxon>
        <taxon>Glomeromycetes</taxon>
        <taxon>Diversisporales</taxon>
        <taxon>Gigasporaceae</taxon>
        <taxon>Racocetra</taxon>
    </lineage>
</organism>
<name>A0ACA9LDV5_9GLOM</name>
<dbReference type="EMBL" id="CAJVQC010003087">
    <property type="protein sequence ID" value="CAG8521375.1"/>
    <property type="molecule type" value="Genomic_DNA"/>
</dbReference>
<reference evidence="1" key="1">
    <citation type="submission" date="2021-06" db="EMBL/GenBank/DDBJ databases">
        <authorList>
            <person name="Kallberg Y."/>
            <person name="Tangrot J."/>
            <person name="Rosling A."/>
        </authorList>
    </citation>
    <scope>NUCLEOTIDE SEQUENCE</scope>
    <source>
        <strain evidence="1">MA461A</strain>
    </source>
</reference>
<evidence type="ECO:0000313" key="1">
    <source>
        <dbReference type="EMBL" id="CAG8521375.1"/>
    </source>
</evidence>